<dbReference type="Proteomes" id="UP000503462">
    <property type="component" value="Chromosome 3"/>
</dbReference>
<reference evidence="2 3" key="1">
    <citation type="journal article" date="2016" name="Sci. Rep.">
        <title>Peltaster fructicola genome reveals evolution from an invasive phytopathogen to an ectophytic parasite.</title>
        <authorList>
            <person name="Xu C."/>
            <person name="Chen H."/>
            <person name="Gleason M.L."/>
            <person name="Xu J.R."/>
            <person name="Liu H."/>
            <person name="Zhang R."/>
            <person name="Sun G."/>
        </authorList>
    </citation>
    <scope>NUCLEOTIDE SEQUENCE [LARGE SCALE GENOMIC DNA]</scope>
    <source>
        <strain evidence="2 3">LNHT1506</strain>
    </source>
</reference>
<protein>
    <submittedName>
        <fullName evidence="2">Uncharacterized protein</fullName>
    </submittedName>
</protein>
<evidence type="ECO:0000313" key="2">
    <source>
        <dbReference type="EMBL" id="QIW99705.1"/>
    </source>
</evidence>
<dbReference type="OrthoDB" id="5286775at2759"/>
<dbReference type="EMBL" id="CP051141">
    <property type="protein sequence ID" value="QIW99705.1"/>
    <property type="molecule type" value="Genomic_DNA"/>
</dbReference>
<feature type="region of interest" description="Disordered" evidence="1">
    <location>
        <begin position="26"/>
        <end position="59"/>
    </location>
</feature>
<proteinExistence type="predicted"/>
<accession>A0A6H0XYF1</accession>
<evidence type="ECO:0000313" key="3">
    <source>
        <dbReference type="Proteomes" id="UP000503462"/>
    </source>
</evidence>
<keyword evidence="3" id="KW-1185">Reference proteome</keyword>
<evidence type="ECO:0000256" key="1">
    <source>
        <dbReference type="SAM" id="MobiDB-lite"/>
    </source>
</evidence>
<organism evidence="2 3">
    <name type="scientific">Peltaster fructicola</name>
    <dbReference type="NCBI Taxonomy" id="286661"/>
    <lineage>
        <taxon>Eukaryota</taxon>
        <taxon>Fungi</taxon>
        <taxon>Dikarya</taxon>
        <taxon>Ascomycota</taxon>
        <taxon>Pezizomycotina</taxon>
        <taxon>Dothideomycetes</taxon>
        <taxon>Dothideomycetes incertae sedis</taxon>
        <taxon>Peltaster</taxon>
    </lineage>
</organism>
<name>A0A6H0XYF1_9PEZI</name>
<feature type="compositionally biased region" description="Polar residues" evidence="1">
    <location>
        <begin position="47"/>
        <end position="59"/>
    </location>
</feature>
<dbReference type="AlphaFoldDB" id="A0A6H0XYF1"/>
<sequence>MAHLKGWHSFRLVEALHQSDEMHYRFPSDLSSDDDEHDGHSSMSSSLPNVQSNPEQSGDQKLRRLCVSSNITPTGPNHHTDAEYDIDMVAHLVSIYDLDEDSRSLDIANEQCTTSMSHEHQQCSIEPMPSGCEITGLSADELRATGHTESHVNLIISLASRGSVGMLPTSWRTGLFFLPWRFFTHDDNTILRSHYTSAYAGEIAFTRMLDLGGWVRSGISVGLPPETRIEKFLKDYIRWTLKDAGLDKHTTLPIVKVVTAAKAIDDEKVLACATRSLTRLSARYHTALEEQATKSDMRTGRCNSRIPTLYALIAKHNKVALATLRPDDPSQTLLPTALFEFDDPLHDYWISLALAIIACHT</sequence>
<gene>
    <name evidence="2" type="ORF">AMS68_005223</name>
</gene>